<keyword evidence="1" id="KW-1133">Transmembrane helix</keyword>
<feature type="transmembrane region" description="Helical" evidence="1">
    <location>
        <begin position="461"/>
        <end position="481"/>
    </location>
</feature>
<proteinExistence type="predicted"/>
<dbReference type="Proteomes" id="UP000319514">
    <property type="component" value="Unassembled WGS sequence"/>
</dbReference>
<accession>A0A542ZGA4</accession>
<dbReference type="AlphaFoldDB" id="A0A542ZGA4"/>
<evidence type="ECO:0000313" key="2">
    <source>
        <dbReference type="EMBL" id="TQL59373.1"/>
    </source>
</evidence>
<dbReference type="RefSeq" id="WP_185746021.1">
    <property type="nucleotide sequence ID" value="NZ_BAAAKX010000013.1"/>
</dbReference>
<feature type="transmembrane region" description="Helical" evidence="1">
    <location>
        <begin position="332"/>
        <end position="352"/>
    </location>
</feature>
<feature type="transmembrane region" description="Helical" evidence="1">
    <location>
        <begin position="257"/>
        <end position="274"/>
    </location>
</feature>
<name>A0A542ZGA4_9MICO</name>
<protein>
    <recommendedName>
        <fullName evidence="4">4-amino-4-deoxy-L-arabinose transferase-like glycosyltransferase</fullName>
    </recommendedName>
</protein>
<dbReference type="EMBL" id="VFOQ01000001">
    <property type="protein sequence ID" value="TQL59373.1"/>
    <property type="molecule type" value="Genomic_DNA"/>
</dbReference>
<feature type="transmembrane region" description="Helical" evidence="1">
    <location>
        <begin position="42"/>
        <end position="64"/>
    </location>
</feature>
<feature type="transmembrane region" description="Helical" evidence="1">
    <location>
        <begin position="100"/>
        <end position="118"/>
    </location>
</feature>
<organism evidence="2 3">
    <name type="scientific">Oryzihumus leptocrescens</name>
    <dbReference type="NCBI Taxonomy" id="297536"/>
    <lineage>
        <taxon>Bacteria</taxon>
        <taxon>Bacillati</taxon>
        <taxon>Actinomycetota</taxon>
        <taxon>Actinomycetes</taxon>
        <taxon>Micrococcales</taxon>
        <taxon>Intrasporangiaceae</taxon>
        <taxon>Oryzihumus</taxon>
    </lineage>
</organism>
<evidence type="ECO:0000256" key="1">
    <source>
        <dbReference type="SAM" id="Phobius"/>
    </source>
</evidence>
<reference evidence="2 3" key="1">
    <citation type="submission" date="2019-06" db="EMBL/GenBank/DDBJ databases">
        <title>Sequencing the genomes of 1000 actinobacteria strains.</title>
        <authorList>
            <person name="Klenk H.-P."/>
        </authorList>
    </citation>
    <scope>NUCLEOTIDE SEQUENCE [LARGE SCALE GENOMIC DNA]</scope>
    <source>
        <strain evidence="2 3">DSM 18082</strain>
    </source>
</reference>
<feature type="transmembrane region" description="Helical" evidence="1">
    <location>
        <begin position="527"/>
        <end position="545"/>
    </location>
</feature>
<keyword evidence="3" id="KW-1185">Reference proteome</keyword>
<feature type="transmembrane region" description="Helical" evidence="1">
    <location>
        <begin position="235"/>
        <end position="251"/>
    </location>
</feature>
<keyword evidence="1" id="KW-0812">Transmembrane</keyword>
<feature type="transmembrane region" description="Helical" evidence="1">
    <location>
        <begin position="70"/>
        <end position="88"/>
    </location>
</feature>
<keyword evidence="1" id="KW-0472">Membrane</keyword>
<feature type="transmembrane region" description="Helical" evidence="1">
    <location>
        <begin position="364"/>
        <end position="385"/>
    </location>
</feature>
<feature type="transmembrane region" description="Helical" evidence="1">
    <location>
        <begin position="397"/>
        <end position="416"/>
    </location>
</feature>
<evidence type="ECO:0008006" key="4">
    <source>
        <dbReference type="Google" id="ProtNLM"/>
    </source>
</evidence>
<feature type="transmembrane region" description="Helical" evidence="1">
    <location>
        <begin position="493"/>
        <end position="512"/>
    </location>
</feature>
<feature type="transmembrane region" description="Helical" evidence="1">
    <location>
        <begin position="198"/>
        <end position="223"/>
    </location>
</feature>
<evidence type="ECO:0000313" key="3">
    <source>
        <dbReference type="Proteomes" id="UP000319514"/>
    </source>
</evidence>
<sequence length="720" mass="74993">MKATEFARRADAVISGASQESVREDTGDLPLLRGERVAARGLTRVLVTVALLVVVGAAACALLAPFGLWLPLVALPLLLVLAVVCARVSRLASSRTMPVWAVAAIVVLALGTTVWAGLTHSEQALPRRDPGSYLQSATALATTHRLPVQVPADTVGGAAVLRTPGVTLESPAFYQVGTAADPAVQPQFMVGTAAWYSVGIWLAGPLGAIWLAAVFGGLGVLGLGLLTGSVVGPRWGPLGALASAICFPMLHINRSTYSEPLAVVVLVAGLLMLVECTRKGARGHWQHARQLGFLAGLLVAGGGLMRVDALRETLLLLPFAALLIIRRDGGGWPLLAGAGVGTLVSFAAGLGLSDQYLGSIAGSLLPLVALGVGLALLATAVVVAARRGIRLPDGMRRLLPAACAVAVLVIGVVLAARPLFQTVHQSAADPGSHVVAGLQHRQGLVVDGARTYAEQSLAWTAWWLGPAALVIAFALLAGAARRVARAWVDDEPLPRWSGPFLVAFASAVLTWYRPGITPDHPWADRRLMVALPLVIIAVVAAAAWLTRWSTRHLPPAALVASSVVVSAALLVPEAMATWPHATERVEHGELAAVDQVCRAFAPGDVALAVDDRAALEWPQVVRGQCGVPSLALTQPVRRDPAARGQAVASVAKAVRANGGRLVLLAADSDAALQTPLPAGVTAGPVVQAADVMVREDARLLERRPDHLVSLPIRVWLVSVR</sequence>
<comment type="caution">
    <text evidence="2">The sequence shown here is derived from an EMBL/GenBank/DDBJ whole genome shotgun (WGS) entry which is preliminary data.</text>
</comment>
<feature type="transmembrane region" description="Helical" evidence="1">
    <location>
        <begin position="557"/>
        <end position="578"/>
    </location>
</feature>
<gene>
    <name evidence="2" type="ORF">FB474_0727</name>
</gene>